<keyword evidence="1" id="KW-0732">Signal</keyword>
<dbReference type="EMBL" id="CP059735">
    <property type="protein sequence ID" value="WDD98774.1"/>
    <property type="molecule type" value="Genomic_DNA"/>
</dbReference>
<dbReference type="NCBIfam" id="TIGR02595">
    <property type="entry name" value="PEP_CTERM"/>
    <property type="match status" value="1"/>
</dbReference>
<evidence type="ECO:0000256" key="1">
    <source>
        <dbReference type="SAM" id="SignalP"/>
    </source>
</evidence>
<dbReference type="AlphaFoldDB" id="A0AAE9YR55"/>
<accession>A0AAE9YR55</accession>
<dbReference type="KEGG" id="tact:SG35_026660"/>
<dbReference type="InterPro" id="IPR013424">
    <property type="entry name" value="Ice-binding_C"/>
</dbReference>
<feature type="signal peptide" evidence="1">
    <location>
        <begin position="1"/>
        <end position="18"/>
    </location>
</feature>
<name>A0AAE9YR55_9GAMM</name>
<organism evidence="2 3">
    <name type="scientific">Thalassomonas actiniarum</name>
    <dbReference type="NCBI Taxonomy" id="485447"/>
    <lineage>
        <taxon>Bacteria</taxon>
        <taxon>Pseudomonadati</taxon>
        <taxon>Pseudomonadota</taxon>
        <taxon>Gammaproteobacteria</taxon>
        <taxon>Alteromonadales</taxon>
        <taxon>Colwelliaceae</taxon>
        <taxon>Thalassomonas</taxon>
    </lineage>
</organism>
<evidence type="ECO:0000313" key="2">
    <source>
        <dbReference type="EMBL" id="WDD98774.1"/>
    </source>
</evidence>
<gene>
    <name evidence="2" type="ORF">SG35_026660</name>
</gene>
<sequence length="225" mass="24127">MLRILILIMSFIVTHANAALLYTDFSDLEEGFHGATLNDNGIIFSDVKEVAGERYPTHWAIDEIDPSALPGEGTVPGIKQLTFGGYSSGVTSGSGSSFGSANIDFEAENAHSATVNIYDTGNTVFWAWSNILTLEALFNDSVVASSFISFDDNQGLQRVQSLSVSGVNFDSLRLVASGAEVQQSVFISIDSVSIETGTLTVPEPNSIVLFSVLALVAFRRKFINS</sequence>
<protein>
    <submittedName>
        <fullName evidence="2">PEP-CTERM sorting domain-containing protein</fullName>
    </submittedName>
</protein>
<reference evidence="2 3" key="1">
    <citation type="journal article" date="2015" name="Genome Announc.">
        <title>Draft Genome Sequences of Marine Isolates of Thalassomonas viridans and Thalassomonas actiniarum.</title>
        <authorList>
            <person name="Olonade I."/>
            <person name="van Zyl L.J."/>
            <person name="Trindade M."/>
        </authorList>
    </citation>
    <scope>NUCLEOTIDE SEQUENCE [LARGE SCALE GENOMIC DNA]</scope>
    <source>
        <strain evidence="2 3">A5K-106</strain>
    </source>
</reference>
<dbReference type="RefSeq" id="WP_044836287.1">
    <property type="nucleotide sequence ID" value="NZ_CP059735.1"/>
</dbReference>
<proteinExistence type="predicted"/>
<dbReference type="Proteomes" id="UP000032568">
    <property type="component" value="Chromosome"/>
</dbReference>
<reference evidence="2 3" key="2">
    <citation type="journal article" date="2022" name="Mar. Drugs">
        <title>Bioassay-Guided Fractionation Leads to the Detection of Cholic Acid Generated by the Rare Thalassomonas sp.</title>
        <authorList>
            <person name="Pheiffer F."/>
            <person name="Schneider Y.K."/>
            <person name="Hansen E.H."/>
            <person name="Andersen J.H."/>
            <person name="Isaksson J."/>
            <person name="Busche T."/>
            <person name="R C."/>
            <person name="Kalinowski J."/>
            <person name="Zyl L.V."/>
            <person name="Trindade M."/>
        </authorList>
    </citation>
    <scope>NUCLEOTIDE SEQUENCE [LARGE SCALE GENOMIC DNA]</scope>
    <source>
        <strain evidence="2 3">A5K-106</strain>
    </source>
</reference>
<feature type="chain" id="PRO_5041996337" evidence="1">
    <location>
        <begin position="19"/>
        <end position="225"/>
    </location>
</feature>
<evidence type="ECO:0000313" key="3">
    <source>
        <dbReference type="Proteomes" id="UP000032568"/>
    </source>
</evidence>
<keyword evidence="3" id="KW-1185">Reference proteome</keyword>